<keyword evidence="4" id="KW-0175">Coiled coil</keyword>
<feature type="coiled-coil region" evidence="4">
    <location>
        <begin position="40"/>
        <end position="67"/>
    </location>
</feature>
<feature type="compositionally biased region" description="Basic residues" evidence="5">
    <location>
        <begin position="232"/>
        <end position="245"/>
    </location>
</feature>
<dbReference type="STRING" id="578462.A0A0L0S757"/>
<dbReference type="InterPro" id="IPR013085">
    <property type="entry name" value="U1-CZ_Znf_C2H2"/>
</dbReference>
<feature type="compositionally biased region" description="Gly residues" evidence="5">
    <location>
        <begin position="217"/>
        <end position="227"/>
    </location>
</feature>
<keyword evidence="3" id="KW-0862">Zinc</keyword>
<keyword evidence="1" id="KW-0479">Metal-binding</keyword>
<dbReference type="Proteomes" id="UP000054350">
    <property type="component" value="Unassembled WGS sequence"/>
</dbReference>
<dbReference type="Pfam" id="PF06220">
    <property type="entry name" value="zf-U1"/>
    <property type="match status" value="1"/>
</dbReference>
<dbReference type="SMART" id="SM00451">
    <property type="entry name" value="ZnF_U1"/>
    <property type="match status" value="1"/>
</dbReference>
<dbReference type="OrthoDB" id="191651at2759"/>
<evidence type="ECO:0000256" key="5">
    <source>
        <dbReference type="SAM" id="MobiDB-lite"/>
    </source>
</evidence>
<evidence type="ECO:0000256" key="1">
    <source>
        <dbReference type="ARBA" id="ARBA00022723"/>
    </source>
</evidence>
<evidence type="ECO:0000256" key="3">
    <source>
        <dbReference type="ARBA" id="ARBA00022833"/>
    </source>
</evidence>
<dbReference type="GO" id="GO:0008270">
    <property type="term" value="F:zinc ion binding"/>
    <property type="evidence" value="ECO:0007669"/>
    <property type="project" value="UniProtKB-KW"/>
</dbReference>
<dbReference type="InterPro" id="IPR036236">
    <property type="entry name" value="Znf_C2H2_sf"/>
</dbReference>
<accession>A0A0L0S757</accession>
<evidence type="ECO:0000256" key="4">
    <source>
        <dbReference type="SAM" id="Coils"/>
    </source>
</evidence>
<dbReference type="PANTHER" id="PTHR13173:SF10">
    <property type="entry name" value="WW DOMAIN-BINDING PROTEIN 4"/>
    <property type="match status" value="1"/>
</dbReference>
<dbReference type="PANTHER" id="PTHR13173">
    <property type="entry name" value="WW DOMAIN BINDING PROTEIN 4"/>
    <property type="match status" value="1"/>
</dbReference>
<dbReference type="SUPFAM" id="SSF57667">
    <property type="entry name" value="beta-beta-alpha zinc fingers"/>
    <property type="match status" value="1"/>
</dbReference>
<keyword evidence="2" id="KW-0863">Zinc-finger</keyword>
<dbReference type="InterPro" id="IPR040023">
    <property type="entry name" value="WBP4"/>
</dbReference>
<feature type="region of interest" description="Disordered" evidence="5">
    <location>
        <begin position="216"/>
        <end position="245"/>
    </location>
</feature>
<dbReference type="EMBL" id="GG745332">
    <property type="protein sequence ID" value="KNE58241.1"/>
    <property type="molecule type" value="Genomic_DNA"/>
</dbReference>
<evidence type="ECO:0000313" key="8">
    <source>
        <dbReference type="Proteomes" id="UP000054350"/>
    </source>
</evidence>
<dbReference type="VEuPathDB" id="FungiDB:AMAG_05051"/>
<dbReference type="eggNOG" id="KOG0150">
    <property type="taxonomic scope" value="Eukaryota"/>
</dbReference>
<reference evidence="8" key="2">
    <citation type="submission" date="2009-11" db="EMBL/GenBank/DDBJ databases">
        <title>The Genome Sequence of Allomyces macrogynus strain ATCC 38327.</title>
        <authorList>
            <consortium name="The Broad Institute Genome Sequencing Platform"/>
            <person name="Russ C."/>
            <person name="Cuomo C."/>
            <person name="Shea T."/>
            <person name="Young S.K."/>
            <person name="Zeng Q."/>
            <person name="Koehrsen M."/>
            <person name="Haas B."/>
            <person name="Borodovsky M."/>
            <person name="Guigo R."/>
            <person name="Alvarado L."/>
            <person name="Berlin A."/>
            <person name="Borenstein D."/>
            <person name="Chen Z."/>
            <person name="Engels R."/>
            <person name="Freedman E."/>
            <person name="Gellesch M."/>
            <person name="Goldberg J."/>
            <person name="Griggs A."/>
            <person name="Gujja S."/>
            <person name="Heiman D."/>
            <person name="Hepburn T."/>
            <person name="Howarth C."/>
            <person name="Jen D."/>
            <person name="Larson L."/>
            <person name="Lewis B."/>
            <person name="Mehta T."/>
            <person name="Park D."/>
            <person name="Pearson M."/>
            <person name="Roberts A."/>
            <person name="Saif S."/>
            <person name="Shenoy N."/>
            <person name="Sisk P."/>
            <person name="Stolte C."/>
            <person name="Sykes S."/>
            <person name="Walk T."/>
            <person name="White J."/>
            <person name="Yandava C."/>
            <person name="Burger G."/>
            <person name="Gray M.W."/>
            <person name="Holland P.W.H."/>
            <person name="King N."/>
            <person name="Lang F.B.F."/>
            <person name="Roger A.J."/>
            <person name="Ruiz-Trillo I."/>
            <person name="Lander E."/>
            <person name="Nusbaum C."/>
        </authorList>
    </citation>
    <scope>NUCLEOTIDE SEQUENCE [LARGE SCALE GENOMIC DNA]</scope>
    <source>
        <strain evidence="8">ATCC 38327</strain>
    </source>
</reference>
<dbReference type="Gene3D" id="3.30.160.60">
    <property type="entry name" value="Classic Zinc Finger"/>
    <property type="match status" value="1"/>
</dbReference>
<evidence type="ECO:0000256" key="2">
    <source>
        <dbReference type="ARBA" id="ARBA00022771"/>
    </source>
</evidence>
<dbReference type="GO" id="GO:0003723">
    <property type="term" value="F:RNA binding"/>
    <property type="evidence" value="ECO:0007669"/>
    <property type="project" value="TreeGrafter"/>
</dbReference>
<dbReference type="GO" id="GO:0000398">
    <property type="term" value="P:mRNA splicing, via spliceosome"/>
    <property type="evidence" value="ECO:0007669"/>
    <property type="project" value="InterPro"/>
</dbReference>
<keyword evidence="8" id="KW-1185">Reference proteome</keyword>
<name>A0A0L0S757_ALLM3</name>
<gene>
    <name evidence="7" type="ORF">AMAG_05051</name>
</gene>
<feature type="domain" description="U1-type" evidence="6">
    <location>
        <begin position="8"/>
        <end position="43"/>
    </location>
</feature>
<proteinExistence type="predicted"/>
<evidence type="ECO:0000313" key="7">
    <source>
        <dbReference type="EMBL" id="KNE58241.1"/>
    </source>
</evidence>
<reference evidence="7 8" key="1">
    <citation type="submission" date="2009-11" db="EMBL/GenBank/DDBJ databases">
        <title>Annotation of Allomyces macrogynus ATCC 38327.</title>
        <authorList>
            <consortium name="The Broad Institute Genome Sequencing Platform"/>
            <person name="Russ C."/>
            <person name="Cuomo C."/>
            <person name="Burger G."/>
            <person name="Gray M.W."/>
            <person name="Holland P.W.H."/>
            <person name="King N."/>
            <person name="Lang F.B.F."/>
            <person name="Roger A.J."/>
            <person name="Ruiz-Trillo I."/>
            <person name="Young S.K."/>
            <person name="Zeng Q."/>
            <person name="Gargeya S."/>
            <person name="Fitzgerald M."/>
            <person name="Haas B."/>
            <person name="Abouelleil A."/>
            <person name="Alvarado L."/>
            <person name="Arachchi H.M."/>
            <person name="Berlin A."/>
            <person name="Chapman S.B."/>
            <person name="Gearin G."/>
            <person name="Goldberg J."/>
            <person name="Griggs A."/>
            <person name="Gujja S."/>
            <person name="Hansen M."/>
            <person name="Heiman D."/>
            <person name="Howarth C."/>
            <person name="Larimer J."/>
            <person name="Lui A."/>
            <person name="MacDonald P.J.P."/>
            <person name="McCowen C."/>
            <person name="Montmayeur A."/>
            <person name="Murphy C."/>
            <person name="Neiman D."/>
            <person name="Pearson M."/>
            <person name="Priest M."/>
            <person name="Roberts A."/>
            <person name="Saif S."/>
            <person name="Shea T."/>
            <person name="Sisk P."/>
            <person name="Stolte C."/>
            <person name="Sykes S."/>
            <person name="Wortman J."/>
            <person name="Nusbaum C."/>
            <person name="Birren B."/>
        </authorList>
    </citation>
    <scope>NUCLEOTIDE SEQUENCE [LARGE SCALE GENOMIC DNA]</scope>
    <source>
        <strain evidence="7 8">ATCC 38327</strain>
    </source>
</reference>
<feature type="region of interest" description="Disordered" evidence="5">
    <location>
        <begin position="100"/>
        <end position="196"/>
    </location>
</feature>
<dbReference type="AlphaFoldDB" id="A0A0L0S757"/>
<sequence length="245" mass="26848">MADYWRSKPKYWCKYCKIFVTDNKISRTHHESTGEHRRSMERFIAALAEADKEKKREEAAAREMVAKIEQDAVAAFAQDLERQGTDAATAETLLAAASSARAAQAPAGRKKPRASAAPAPDPSADDEPQRDPSVGQVGEWEVVEEVVIPPPRADDNEDVKPSINEDVKPDLEEEGKKRPRDADEDEAPADDDPHQFRIREKVVAAFDDGRVANVVGASGGLEGGAGDGPVVIKKRRVAARQTRKK</sequence>
<dbReference type="GO" id="GO:0071011">
    <property type="term" value="C:precatalytic spliceosome"/>
    <property type="evidence" value="ECO:0007669"/>
    <property type="project" value="TreeGrafter"/>
</dbReference>
<evidence type="ECO:0000259" key="6">
    <source>
        <dbReference type="SMART" id="SM00451"/>
    </source>
</evidence>
<organism evidence="7 8">
    <name type="scientific">Allomyces macrogynus (strain ATCC 38327)</name>
    <name type="common">Allomyces javanicus var. macrogynus</name>
    <dbReference type="NCBI Taxonomy" id="578462"/>
    <lineage>
        <taxon>Eukaryota</taxon>
        <taxon>Fungi</taxon>
        <taxon>Fungi incertae sedis</taxon>
        <taxon>Blastocladiomycota</taxon>
        <taxon>Blastocladiomycetes</taxon>
        <taxon>Blastocladiales</taxon>
        <taxon>Blastocladiaceae</taxon>
        <taxon>Allomyces</taxon>
    </lineage>
</organism>
<protein>
    <recommendedName>
        <fullName evidence="6">U1-type domain-containing protein</fullName>
    </recommendedName>
</protein>
<dbReference type="OMA" id="YCNIYIA"/>
<feature type="compositionally biased region" description="Basic and acidic residues" evidence="5">
    <location>
        <begin position="152"/>
        <end position="176"/>
    </location>
</feature>
<dbReference type="InterPro" id="IPR003604">
    <property type="entry name" value="Matrin/U1-like-C_Znf_C2H2"/>
</dbReference>